<dbReference type="RefSeq" id="WP_028372593.1">
    <property type="nucleotide sequence ID" value="NZ_CAAAJD010000003.1"/>
</dbReference>
<reference evidence="3 4" key="1">
    <citation type="submission" date="2015-11" db="EMBL/GenBank/DDBJ databases">
        <title>Genomic analysis of 38 Legionella species identifies large and diverse effector repertoires.</title>
        <authorList>
            <person name="Burstein D."/>
            <person name="Amaro F."/>
            <person name="Zusman T."/>
            <person name="Lifshitz Z."/>
            <person name="Cohen O."/>
            <person name="Gilbert J.A."/>
            <person name="Pupko T."/>
            <person name="Shuman H.A."/>
            <person name="Segal G."/>
        </authorList>
    </citation>
    <scope>NUCLEOTIDE SEQUENCE [LARGE SCALE GENOMIC DNA]</scope>
    <source>
        <strain evidence="3 4">ATCC 49751</strain>
    </source>
</reference>
<evidence type="ECO:0000256" key="1">
    <source>
        <dbReference type="SAM" id="Phobius"/>
    </source>
</evidence>
<evidence type="ECO:0000259" key="2">
    <source>
        <dbReference type="Pfam" id="PF03703"/>
    </source>
</evidence>
<dbReference type="InterPro" id="IPR005182">
    <property type="entry name" value="YdbS-like_PH"/>
</dbReference>
<keyword evidence="1" id="KW-1133">Transmembrane helix</keyword>
<sequence length="140" mass="16344">MIDKDVVYFARLHWILFFWPIVLALFAIYMGYSSMPLKEVSILFLFVALIWMIMTWVTYHFSSLTIKNKQVILRTGMLVRQTVDIPLSKIESIDIRQSVLGSILRYGSLVITGTGGTRHIINFLDNPLTCRRYIEQLMHE</sequence>
<name>A0A0W0VPY5_9GAMM</name>
<evidence type="ECO:0000313" key="3">
    <source>
        <dbReference type="EMBL" id="KTD22181.1"/>
    </source>
</evidence>
<comment type="caution">
    <text evidence="3">The sequence shown here is derived from an EMBL/GenBank/DDBJ whole genome shotgun (WGS) entry which is preliminary data.</text>
</comment>
<dbReference type="Pfam" id="PF03703">
    <property type="entry name" value="bPH_2"/>
    <property type="match status" value="1"/>
</dbReference>
<dbReference type="PANTHER" id="PTHR37938:SF1">
    <property type="entry name" value="BLL0215 PROTEIN"/>
    <property type="match status" value="1"/>
</dbReference>
<dbReference type="STRING" id="45067.Llan_1444"/>
<organism evidence="3 4">
    <name type="scientific">Legionella lansingensis</name>
    <dbReference type="NCBI Taxonomy" id="45067"/>
    <lineage>
        <taxon>Bacteria</taxon>
        <taxon>Pseudomonadati</taxon>
        <taxon>Pseudomonadota</taxon>
        <taxon>Gammaproteobacteria</taxon>
        <taxon>Legionellales</taxon>
        <taxon>Legionellaceae</taxon>
        <taxon>Legionella</taxon>
    </lineage>
</organism>
<feature type="domain" description="YdbS-like PH" evidence="2">
    <location>
        <begin position="61"/>
        <end position="125"/>
    </location>
</feature>
<dbReference type="Proteomes" id="UP000054869">
    <property type="component" value="Unassembled WGS sequence"/>
</dbReference>
<protein>
    <submittedName>
        <fullName evidence="3">Transmembrane protein</fullName>
    </submittedName>
</protein>
<gene>
    <name evidence="3" type="ORF">Llan_1444</name>
</gene>
<dbReference type="PATRIC" id="fig|45067.4.peg.1511"/>
<dbReference type="PANTHER" id="PTHR37938">
    <property type="entry name" value="BLL0215 PROTEIN"/>
    <property type="match status" value="1"/>
</dbReference>
<proteinExistence type="predicted"/>
<dbReference type="AlphaFoldDB" id="A0A0W0VPY5"/>
<evidence type="ECO:0000313" key="4">
    <source>
        <dbReference type="Proteomes" id="UP000054869"/>
    </source>
</evidence>
<keyword evidence="4" id="KW-1185">Reference proteome</keyword>
<feature type="transmembrane region" description="Helical" evidence="1">
    <location>
        <begin position="42"/>
        <end position="61"/>
    </location>
</feature>
<dbReference type="EMBL" id="LNYI01000028">
    <property type="protein sequence ID" value="KTD22181.1"/>
    <property type="molecule type" value="Genomic_DNA"/>
</dbReference>
<dbReference type="eggNOG" id="COG3428">
    <property type="taxonomic scope" value="Bacteria"/>
</dbReference>
<keyword evidence="1 3" id="KW-0812">Transmembrane</keyword>
<accession>A0A0W0VPY5</accession>
<keyword evidence="1" id="KW-0472">Membrane</keyword>
<dbReference type="OrthoDB" id="3378680at2"/>
<feature type="transmembrane region" description="Helical" evidence="1">
    <location>
        <begin position="12"/>
        <end position="30"/>
    </location>
</feature>